<feature type="transmembrane region" description="Helical" evidence="7">
    <location>
        <begin position="399"/>
        <end position="422"/>
    </location>
</feature>
<evidence type="ECO:0000256" key="5">
    <source>
        <dbReference type="ARBA" id="ARBA00022989"/>
    </source>
</evidence>
<evidence type="ECO:0000256" key="6">
    <source>
        <dbReference type="ARBA" id="ARBA00023136"/>
    </source>
</evidence>
<keyword evidence="10" id="KW-1185">Reference proteome</keyword>
<dbReference type="Pfam" id="PF19053">
    <property type="entry name" value="EccD"/>
    <property type="match status" value="1"/>
</dbReference>
<comment type="similarity">
    <text evidence="2">Belongs to the EccD/Snm4 family.</text>
</comment>
<feature type="transmembrane region" description="Helical" evidence="7">
    <location>
        <begin position="207"/>
        <end position="228"/>
    </location>
</feature>
<proteinExistence type="inferred from homology"/>
<dbReference type="InterPro" id="IPR044049">
    <property type="entry name" value="EccD_transm"/>
</dbReference>
<evidence type="ECO:0000256" key="2">
    <source>
        <dbReference type="ARBA" id="ARBA00006162"/>
    </source>
</evidence>
<keyword evidence="6 7" id="KW-0472">Membrane</keyword>
<reference evidence="9 10" key="1">
    <citation type="submission" date="2020-08" db="EMBL/GenBank/DDBJ databases">
        <title>Sequencing the genomes of 1000 actinobacteria strains.</title>
        <authorList>
            <person name="Klenk H.-P."/>
        </authorList>
    </citation>
    <scope>NUCLEOTIDE SEQUENCE [LARGE SCALE GENOMIC DNA]</scope>
    <source>
        <strain evidence="9 10">DSM 45823</strain>
    </source>
</reference>
<dbReference type="RefSeq" id="WP_182705005.1">
    <property type="nucleotide sequence ID" value="NZ_JACJII010000001.1"/>
</dbReference>
<comment type="caution">
    <text evidence="9">The sequence shown here is derived from an EMBL/GenBank/DDBJ whole genome shotgun (WGS) entry which is preliminary data.</text>
</comment>
<evidence type="ECO:0000256" key="1">
    <source>
        <dbReference type="ARBA" id="ARBA00004651"/>
    </source>
</evidence>
<feature type="transmembrane region" description="Helical" evidence="7">
    <location>
        <begin position="322"/>
        <end position="341"/>
    </location>
</feature>
<dbReference type="InterPro" id="IPR024962">
    <property type="entry name" value="YukD-like"/>
</dbReference>
<keyword evidence="3" id="KW-1003">Cell membrane</keyword>
<feature type="transmembrane region" description="Helical" evidence="7">
    <location>
        <begin position="147"/>
        <end position="168"/>
    </location>
</feature>
<dbReference type="Pfam" id="PF08817">
    <property type="entry name" value="YukD"/>
    <property type="match status" value="1"/>
</dbReference>
<evidence type="ECO:0000259" key="8">
    <source>
        <dbReference type="Pfam" id="PF19053"/>
    </source>
</evidence>
<evidence type="ECO:0000256" key="7">
    <source>
        <dbReference type="SAM" id="Phobius"/>
    </source>
</evidence>
<comment type="subcellular location">
    <subcellularLocation>
        <location evidence="1">Cell membrane</location>
        <topology evidence="1">Multi-pass membrane protein</topology>
    </subcellularLocation>
</comment>
<feature type="domain" description="EccD-like transmembrane" evidence="8">
    <location>
        <begin position="120"/>
        <end position="463"/>
    </location>
</feature>
<feature type="transmembrane region" description="Helical" evidence="7">
    <location>
        <begin position="175"/>
        <end position="195"/>
    </location>
</feature>
<feature type="transmembrane region" description="Helical" evidence="7">
    <location>
        <begin position="122"/>
        <end position="141"/>
    </location>
</feature>
<dbReference type="PIRSF" id="PIRSF017804">
    <property type="entry name" value="Secretion_EccD1"/>
    <property type="match status" value="1"/>
</dbReference>
<sequence length="465" mass="47778">MSPTAGTDLCRVTVVGPQRRVDISLPTDVPFAQLFPAILHYLGENLAERGLAHGGWVLQRLDEAPFAGDQTPGQANLRDGEQLYLRPGMSQLPEPSFDDVADVVATGVNEQPDRWRIEWTRVFALGAGAGTAVFAAVILLLAGPPWIVPSVAAGVLALVLLVAGVSVSRAAGDSVAGAMLGFVALPHAFLAGMLGPARHDPLTELGALHLLSGFAVMVLVSAIAAVAVADGLPMFLGTGAAALAGCLGTGAGLLFDDLSGPGIAAVTCVVFMALIPLAPAIAFRLARVTLPPPPANVEELRRDTLPVDGNLVRRRTARADRIVTGITLAVGLIGLVAVIPLSLADGWLAPLTAGFIALALLLRSRIFRGRFQRLNLLVPGWVGLGVLGIGITAGSSQPVVLLGAVVPLIAAGAVVVATGLWLPGKKPSPFWGRAADVCDFTVALGLIPLALGEAGLYAWVRGLGG</sequence>
<dbReference type="EMBL" id="JACJII010000001">
    <property type="protein sequence ID" value="MBA9003171.1"/>
    <property type="molecule type" value="Genomic_DNA"/>
</dbReference>
<dbReference type="NCBIfam" id="TIGR03920">
    <property type="entry name" value="T7SS_EccD"/>
    <property type="match status" value="1"/>
</dbReference>
<dbReference type="InterPro" id="IPR006707">
    <property type="entry name" value="T7SS_EccD"/>
</dbReference>
<dbReference type="AlphaFoldDB" id="A0A7W3MWH3"/>
<evidence type="ECO:0000256" key="4">
    <source>
        <dbReference type="ARBA" id="ARBA00022692"/>
    </source>
</evidence>
<protein>
    <submittedName>
        <fullName evidence="9">Type VII secretion integral membrane protein EccD</fullName>
    </submittedName>
</protein>
<dbReference type="Proteomes" id="UP000539313">
    <property type="component" value="Unassembled WGS sequence"/>
</dbReference>
<gene>
    <name evidence="9" type="ORF">HNR21_002053</name>
</gene>
<feature type="transmembrane region" description="Helical" evidence="7">
    <location>
        <begin position="347"/>
        <end position="362"/>
    </location>
</feature>
<organism evidence="9 10">
    <name type="scientific">Thermomonospora cellulosilytica</name>
    <dbReference type="NCBI Taxonomy" id="1411118"/>
    <lineage>
        <taxon>Bacteria</taxon>
        <taxon>Bacillati</taxon>
        <taxon>Actinomycetota</taxon>
        <taxon>Actinomycetes</taxon>
        <taxon>Streptosporangiales</taxon>
        <taxon>Thermomonosporaceae</taxon>
        <taxon>Thermomonospora</taxon>
    </lineage>
</organism>
<feature type="transmembrane region" description="Helical" evidence="7">
    <location>
        <begin position="261"/>
        <end position="283"/>
    </location>
</feature>
<feature type="transmembrane region" description="Helical" evidence="7">
    <location>
        <begin position="434"/>
        <end position="460"/>
    </location>
</feature>
<evidence type="ECO:0000313" key="10">
    <source>
        <dbReference type="Proteomes" id="UP000539313"/>
    </source>
</evidence>
<evidence type="ECO:0000256" key="3">
    <source>
        <dbReference type="ARBA" id="ARBA00022475"/>
    </source>
</evidence>
<accession>A0A7W3MWH3</accession>
<keyword evidence="5 7" id="KW-1133">Transmembrane helix</keyword>
<feature type="transmembrane region" description="Helical" evidence="7">
    <location>
        <begin position="235"/>
        <end position="255"/>
    </location>
</feature>
<evidence type="ECO:0000313" key="9">
    <source>
        <dbReference type="EMBL" id="MBA9003171.1"/>
    </source>
</evidence>
<keyword evidence="4 7" id="KW-0812">Transmembrane</keyword>
<name>A0A7W3MWH3_9ACTN</name>
<feature type="transmembrane region" description="Helical" evidence="7">
    <location>
        <begin position="374"/>
        <end position="393"/>
    </location>
</feature>
<dbReference type="Gene3D" id="3.10.20.90">
    <property type="entry name" value="Phosphatidylinositol 3-kinase Catalytic Subunit, Chain A, domain 1"/>
    <property type="match status" value="1"/>
</dbReference>
<dbReference type="GO" id="GO:0005886">
    <property type="term" value="C:plasma membrane"/>
    <property type="evidence" value="ECO:0007669"/>
    <property type="project" value="UniProtKB-SubCell"/>
</dbReference>